<reference evidence="8 9" key="1">
    <citation type="submission" date="2023-07" db="EMBL/GenBank/DDBJ databases">
        <title>Genomic Encyclopedia of Type Strains, Phase IV (KMG-IV): sequencing the most valuable type-strain genomes for metagenomic binning, comparative biology and taxonomic classification.</title>
        <authorList>
            <person name="Goeker M."/>
        </authorList>
    </citation>
    <scope>NUCLEOTIDE SEQUENCE [LARGE SCALE GENOMIC DNA]</scope>
    <source>
        <strain evidence="8 9">DSM 16784</strain>
    </source>
</reference>
<feature type="domain" description="NlpC/P60" evidence="7">
    <location>
        <begin position="271"/>
        <end position="402"/>
    </location>
</feature>
<proteinExistence type="inferred from homology"/>
<evidence type="ECO:0000256" key="2">
    <source>
        <dbReference type="ARBA" id="ARBA00022670"/>
    </source>
</evidence>
<evidence type="ECO:0000256" key="5">
    <source>
        <dbReference type="SAM" id="MobiDB-lite"/>
    </source>
</evidence>
<keyword evidence="2" id="KW-0645">Protease</keyword>
<feature type="compositionally biased region" description="Polar residues" evidence="5">
    <location>
        <begin position="272"/>
        <end position="281"/>
    </location>
</feature>
<keyword evidence="9" id="KW-1185">Reference proteome</keyword>
<feature type="region of interest" description="Disordered" evidence="5">
    <location>
        <begin position="244"/>
        <end position="281"/>
    </location>
</feature>
<gene>
    <name evidence="8" type="ORF">J2S15_000591</name>
</gene>
<feature type="compositionally biased region" description="Low complexity" evidence="5">
    <location>
        <begin position="419"/>
        <end position="435"/>
    </location>
</feature>
<comment type="similarity">
    <text evidence="1">Belongs to the peptidase C40 family.</text>
</comment>
<comment type="caution">
    <text evidence="8">The sequence shown here is derived from an EMBL/GenBank/DDBJ whole genome shotgun (WGS) entry which is preliminary data.</text>
</comment>
<feature type="compositionally biased region" description="Low complexity" evidence="5">
    <location>
        <begin position="253"/>
        <end position="271"/>
    </location>
</feature>
<sequence length="500" mass="53512">MKKKLLIFGVIASIAALAVIVAIENDKKANTYRLEYGSEYDPYKLLGVSKDVETFSVDVNPSVMGTYVVEWEEKGEKESKEVIVEDTKEPKIELIQDASSTKKISANGGFLLVGNLNKIYDEVDGDMKKVEVVDKETFDSISSDVESFYDKTKKNTFKSNEDVEAYKTDRVEFGYSVIYSDLDTTKEGVYTVNVLTIDKNYNTASVEYKIEVVAEGTKIAKEDLAAGAEDSEIGELAYHLANEQTDNGESNESEGTAGTTDTSGASEGTSSQNSTAPVTPITSTNNAVANAALGRVGQSLACDQLVTYALMDAGMIAGGEQWINYIGVYYFPELSTAVSASSAQAGDIIYYDNGGTGSAHVAIYLGNGQAVHGGYLGLNVEVQSVNIPGASAPRYYRFTSVMSWDQIFAALMDSPNVESGTVSGSTTTTTTPSDNGNGGGGGGTTTYTSTITVDNVTLNLESSTPIDTDAVMNYVMKYVSGEITYDQMIANIKALGYQVK</sequence>
<evidence type="ECO:0000256" key="1">
    <source>
        <dbReference type="ARBA" id="ARBA00007074"/>
    </source>
</evidence>
<feature type="chain" id="PRO_5045684580" description="NlpC/P60 domain-containing protein" evidence="6">
    <location>
        <begin position="19"/>
        <end position="500"/>
    </location>
</feature>
<dbReference type="Gene3D" id="3.90.1720.10">
    <property type="entry name" value="endopeptidase domain like (from Nostoc punctiforme)"/>
    <property type="match status" value="1"/>
</dbReference>
<keyword evidence="3" id="KW-0378">Hydrolase</keyword>
<evidence type="ECO:0000259" key="7">
    <source>
        <dbReference type="PROSITE" id="PS51935"/>
    </source>
</evidence>
<dbReference type="InterPro" id="IPR000064">
    <property type="entry name" value="NLP_P60_dom"/>
</dbReference>
<dbReference type="EMBL" id="JAUSUR010000001">
    <property type="protein sequence ID" value="MDQ0359860.1"/>
    <property type="molecule type" value="Genomic_DNA"/>
</dbReference>
<keyword evidence="6" id="KW-0732">Signal</keyword>
<dbReference type="RefSeq" id="WP_307405328.1">
    <property type="nucleotide sequence ID" value="NZ_JAUSUR010000001.1"/>
</dbReference>
<dbReference type="Pfam" id="PF00877">
    <property type="entry name" value="NLPC_P60"/>
    <property type="match status" value="1"/>
</dbReference>
<dbReference type="SUPFAM" id="SSF54001">
    <property type="entry name" value="Cysteine proteinases"/>
    <property type="match status" value="1"/>
</dbReference>
<organism evidence="8 9">
    <name type="scientific">Breznakia pachnodae</name>
    <dbReference type="NCBI Taxonomy" id="265178"/>
    <lineage>
        <taxon>Bacteria</taxon>
        <taxon>Bacillati</taxon>
        <taxon>Bacillota</taxon>
        <taxon>Erysipelotrichia</taxon>
        <taxon>Erysipelotrichales</taxon>
        <taxon>Erysipelotrichaceae</taxon>
        <taxon>Breznakia</taxon>
    </lineage>
</organism>
<evidence type="ECO:0000256" key="6">
    <source>
        <dbReference type="SAM" id="SignalP"/>
    </source>
</evidence>
<dbReference type="PROSITE" id="PS51935">
    <property type="entry name" value="NLPC_P60"/>
    <property type="match status" value="1"/>
</dbReference>
<feature type="signal peptide" evidence="6">
    <location>
        <begin position="1"/>
        <end position="18"/>
    </location>
</feature>
<evidence type="ECO:0000256" key="4">
    <source>
        <dbReference type="ARBA" id="ARBA00022807"/>
    </source>
</evidence>
<dbReference type="InterPro" id="IPR038765">
    <property type="entry name" value="Papain-like_cys_pep_sf"/>
</dbReference>
<protein>
    <recommendedName>
        <fullName evidence="7">NlpC/P60 domain-containing protein</fullName>
    </recommendedName>
</protein>
<keyword evidence="4" id="KW-0788">Thiol protease</keyword>
<name>A0ABU0DYZ6_9FIRM</name>
<dbReference type="Proteomes" id="UP001230220">
    <property type="component" value="Unassembled WGS sequence"/>
</dbReference>
<feature type="region of interest" description="Disordered" evidence="5">
    <location>
        <begin position="419"/>
        <end position="446"/>
    </location>
</feature>
<evidence type="ECO:0000313" key="8">
    <source>
        <dbReference type="EMBL" id="MDQ0359860.1"/>
    </source>
</evidence>
<evidence type="ECO:0000256" key="3">
    <source>
        <dbReference type="ARBA" id="ARBA00022801"/>
    </source>
</evidence>
<evidence type="ECO:0000313" key="9">
    <source>
        <dbReference type="Proteomes" id="UP001230220"/>
    </source>
</evidence>
<accession>A0ABU0DYZ6</accession>